<evidence type="ECO:0000256" key="5">
    <source>
        <dbReference type="ARBA" id="ARBA00022989"/>
    </source>
</evidence>
<dbReference type="InterPro" id="IPR029020">
    <property type="entry name" value="Ammonium/urea_transptr"/>
</dbReference>
<dbReference type="Pfam" id="PF00909">
    <property type="entry name" value="Ammonium_transp"/>
    <property type="match status" value="1"/>
</dbReference>
<evidence type="ECO:0000256" key="7">
    <source>
        <dbReference type="ARBA" id="ARBA00023177"/>
    </source>
</evidence>
<evidence type="ECO:0000313" key="10">
    <source>
        <dbReference type="EMBL" id="VAW34258.1"/>
    </source>
</evidence>
<evidence type="ECO:0000256" key="8">
    <source>
        <dbReference type="SAM" id="Phobius"/>
    </source>
</evidence>
<sequence length="535" mass="56231">MKRLVSVLSLVMLLFIGGMVYAGNETPNILTSTAAAATLVPDPSGANTGGAADVIDATKNAPTQADMTTMGKKEPLAVKLADVIGHNRIAINFMWTLLCGFLVMFMQAGFALAETGFTRAKNAGHTMAMNMMVYGIGMLGYWICGFALQMGGVGNIGSLGGGTGLLNNEFVVHLFGYDFGLFGTKGFFLSGSTYDAAIFSLFLFQMVFMDTTATIPTGSMAERWTFKSFVFYAFFIAMFVYPLYGNWIWGGGWLSQLGANFGIGHGTLDFAGSSVVHMTGGVAALAGAIILGPRIGKFTKDGKANAIPGHHIPMAITGCFILAFGWFGFNAGSTLAGGDLRIGVIATNTMLASASGALFAMFYMWKFYGKPDVSMAANGLLAGLVAITAPCAYVNSVAAVIIGAIAGILLCISVLFVERVLKIDDPVGAISVHGVNGAWGLLALGLFADGTYGDGINGVAGTVKGLFYGNSSQFIAQLIGVVTNFIFVFVVMYTFFKLLDKVVPLRVSAEVEIAGLDQAEVAVSAYPDFHLNKTS</sequence>
<feature type="transmembrane region" description="Helical" evidence="8">
    <location>
        <begin position="429"/>
        <end position="448"/>
    </location>
</feature>
<feature type="domain" description="Ammonium transporter AmtB-like" evidence="9">
    <location>
        <begin position="95"/>
        <end position="526"/>
    </location>
</feature>
<dbReference type="GO" id="GO:0008519">
    <property type="term" value="F:ammonium channel activity"/>
    <property type="evidence" value="ECO:0007669"/>
    <property type="project" value="InterPro"/>
</dbReference>
<dbReference type="SUPFAM" id="SSF111352">
    <property type="entry name" value="Ammonium transporter"/>
    <property type="match status" value="1"/>
</dbReference>
<feature type="transmembrane region" description="Helical" evidence="8">
    <location>
        <begin position="270"/>
        <end position="291"/>
    </location>
</feature>
<name>A0A3B0UTH0_9ZZZZ</name>
<organism evidence="10">
    <name type="scientific">hydrothermal vent metagenome</name>
    <dbReference type="NCBI Taxonomy" id="652676"/>
    <lineage>
        <taxon>unclassified sequences</taxon>
        <taxon>metagenomes</taxon>
        <taxon>ecological metagenomes</taxon>
    </lineage>
</organism>
<keyword evidence="4 8" id="KW-0812">Transmembrane</keyword>
<dbReference type="PANTHER" id="PTHR11730">
    <property type="entry name" value="AMMONIUM TRANSPORTER"/>
    <property type="match status" value="1"/>
</dbReference>
<dbReference type="PANTHER" id="PTHR11730:SF6">
    <property type="entry name" value="AMMONIUM TRANSPORTER"/>
    <property type="match status" value="1"/>
</dbReference>
<dbReference type="PROSITE" id="PS01219">
    <property type="entry name" value="AMMONIUM_TRANSP"/>
    <property type="match status" value="1"/>
</dbReference>
<reference evidence="10" key="1">
    <citation type="submission" date="2018-06" db="EMBL/GenBank/DDBJ databases">
        <authorList>
            <person name="Zhirakovskaya E."/>
        </authorList>
    </citation>
    <scope>NUCLEOTIDE SEQUENCE</scope>
</reference>
<evidence type="ECO:0000256" key="2">
    <source>
        <dbReference type="ARBA" id="ARBA00005887"/>
    </source>
</evidence>
<evidence type="ECO:0000259" key="9">
    <source>
        <dbReference type="Pfam" id="PF00909"/>
    </source>
</evidence>
<feature type="transmembrane region" description="Helical" evidence="8">
    <location>
        <begin position="131"/>
        <end position="150"/>
    </location>
</feature>
<feature type="transmembrane region" description="Helical" evidence="8">
    <location>
        <begin position="229"/>
        <end position="250"/>
    </location>
</feature>
<feature type="transmembrane region" description="Helical" evidence="8">
    <location>
        <begin position="312"/>
        <end position="329"/>
    </location>
</feature>
<accession>A0A3B0UTH0</accession>
<feature type="transmembrane region" description="Helical" evidence="8">
    <location>
        <begin position="399"/>
        <end position="417"/>
    </location>
</feature>
<dbReference type="EMBL" id="UOEY01000002">
    <property type="protein sequence ID" value="VAW34258.1"/>
    <property type="molecule type" value="Genomic_DNA"/>
</dbReference>
<dbReference type="InterPro" id="IPR001905">
    <property type="entry name" value="Ammonium_transpt"/>
</dbReference>
<dbReference type="GO" id="GO:0097272">
    <property type="term" value="P:ammonium homeostasis"/>
    <property type="evidence" value="ECO:0007669"/>
    <property type="project" value="TreeGrafter"/>
</dbReference>
<dbReference type="NCBIfam" id="TIGR00836">
    <property type="entry name" value="amt"/>
    <property type="match status" value="1"/>
</dbReference>
<dbReference type="InterPro" id="IPR018047">
    <property type="entry name" value="Ammonium_transpt_CS"/>
</dbReference>
<evidence type="ECO:0000256" key="6">
    <source>
        <dbReference type="ARBA" id="ARBA00023136"/>
    </source>
</evidence>
<feature type="transmembrane region" description="Helical" evidence="8">
    <location>
        <begin position="375"/>
        <end position="393"/>
    </location>
</feature>
<evidence type="ECO:0000256" key="4">
    <source>
        <dbReference type="ARBA" id="ARBA00022692"/>
    </source>
</evidence>
<keyword evidence="5 8" id="KW-1133">Transmembrane helix</keyword>
<keyword evidence="3" id="KW-0813">Transport</keyword>
<feature type="transmembrane region" description="Helical" evidence="8">
    <location>
        <begin position="341"/>
        <end position="363"/>
    </location>
</feature>
<dbReference type="GO" id="GO:0016020">
    <property type="term" value="C:membrane"/>
    <property type="evidence" value="ECO:0007669"/>
    <property type="project" value="UniProtKB-SubCell"/>
</dbReference>
<proteinExistence type="inferred from homology"/>
<protein>
    <submittedName>
        <fullName evidence="10">Ammonium transporter</fullName>
    </submittedName>
</protein>
<keyword evidence="6 8" id="KW-0472">Membrane</keyword>
<comment type="similarity">
    <text evidence="2">Belongs to the ammonia transporter channel (TC 1.A.11.2) family.</text>
</comment>
<gene>
    <name evidence="10" type="ORF">MNBD_DELTA04-1595</name>
</gene>
<evidence type="ECO:0000256" key="3">
    <source>
        <dbReference type="ARBA" id="ARBA00022448"/>
    </source>
</evidence>
<feature type="transmembrane region" description="Helical" evidence="8">
    <location>
        <begin position="89"/>
        <end position="110"/>
    </location>
</feature>
<feature type="transmembrane region" description="Helical" evidence="8">
    <location>
        <begin position="187"/>
        <end position="208"/>
    </location>
</feature>
<keyword evidence="7" id="KW-0924">Ammonia transport</keyword>
<dbReference type="InterPro" id="IPR024041">
    <property type="entry name" value="NH4_transpt_AmtB-like_dom"/>
</dbReference>
<evidence type="ECO:0000256" key="1">
    <source>
        <dbReference type="ARBA" id="ARBA00004141"/>
    </source>
</evidence>
<feature type="transmembrane region" description="Helical" evidence="8">
    <location>
        <begin position="474"/>
        <end position="496"/>
    </location>
</feature>
<dbReference type="AlphaFoldDB" id="A0A3B0UTH0"/>
<dbReference type="Gene3D" id="1.10.3430.10">
    <property type="entry name" value="Ammonium transporter AmtB like domains"/>
    <property type="match status" value="1"/>
</dbReference>
<comment type="subcellular location">
    <subcellularLocation>
        <location evidence="1">Membrane</location>
        <topology evidence="1">Multi-pass membrane protein</topology>
    </subcellularLocation>
</comment>